<dbReference type="InterPro" id="IPR016064">
    <property type="entry name" value="NAD/diacylglycerol_kinase_sf"/>
</dbReference>
<dbReference type="InterPro" id="IPR017437">
    <property type="entry name" value="ATP-NAD_kinase_PpnK-typ_C"/>
</dbReference>
<comment type="caution">
    <text evidence="6">The sequence shown here is derived from an EMBL/GenBank/DDBJ whole genome shotgun (WGS) entry which is preliminary data.</text>
</comment>
<dbReference type="Gene3D" id="2.60.200.30">
    <property type="entry name" value="Probable inorganic polyphosphate/atp-NAD kinase, domain 2"/>
    <property type="match status" value="1"/>
</dbReference>
<sequence>MRESADAYIFFVVAATLAHEGPTEIPEPPSKILDHLDDRCRVHKEGIHFCQNVLRRKDLDWEPVFRNNLSRPIHGVDLVVTVGGDGTLLQASHLLDNSIPILGVNSDPTQPEEVDRLSDEFDATRSTGYLCAATKENFEQILDKVLDGKSNPSELVRISAKLNGKPLPTLALNDVLIADPCPATVSRFSFRIERDGQNSCMVNCRSSGLRVCTASGSTAAMLSAGGFPMPISSKELQFMVREPISPRAADVPLMHGLDDDDLPIYISWHSREGTVYIDGSHVFFPIRHGDVVELSTQSPSLKVYLPHCFLC</sequence>
<dbReference type="SUPFAM" id="SSF111331">
    <property type="entry name" value="NAD kinase/diacylglycerol kinase-like"/>
    <property type="match status" value="1"/>
</dbReference>
<keyword evidence="5" id="KW-0520">NAD</keyword>
<keyword evidence="7" id="KW-1185">Reference proteome</keyword>
<dbReference type="GO" id="GO:0016301">
    <property type="term" value="F:kinase activity"/>
    <property type="evidence" value="ECO:0007669"/>
    <property type="project" value="UniProtKB-KW"/>
</dbReference>
<dbReference type="EMBL" id="JBBWWR010000002">
    <property type="protein sequence ID" value="KAK8970163.1"/>
    <property type="molecule type" value="Genomic_DNA"/>
</dbReference>
<keyword evidence="2" id="KW-0808">Transferase</keyword>
<accession>A0ABR2N3M7</accession>
<evidence type="ECO:0000313" key="6">
    <source>
        <dbReference type="EMBL" id="KAK8970163.1"/>
    </source>
</evidence>
<organism evidence="6 7">
    <name type="scientific">Platanthera guangdongensis</name>
    <dbReference type="NCBI Taxonomy" id="2320717"/>
    <lineage>
        <taxon>Eukaryota</taxon>
        <taxon>Viridiplantae</taxon>
        <taxon>Streptophyta</taxon>
        <taxon>Embryophyta</taxon>
        <taxon>Tracheophyta</taxon>
        <taxon>Spermatophyta</taxon>
        <taxon>Magnoliopsida</taxon>
        <taxon>Liliopsida</taxon>
        <taxon>Asparagales</taxon>
        <taxon>Orchidaceae</taxon>
        <taxon>Orchidoideae</taxon>
        <taxon>Orchideae</taxon>
        <taxon>Orchidinae</taxon>
        <taxon>Platanthera</taxon>
    </lineage>
</organism>
<name>A0ABR2N3M7_9ASPA</name>
<dbReference type="PANTHER" id="PTHR20275">
    <property type="entry name" value="NAD KINASE"/>
    <property type="match status" value="1"/>
</dbReference>
<comment type="similarity">
    <text evidence="1">Belongs to the NAD kinase family.</text>
</comment>
<dbReference type="Proteomes" id="UP001412067">
    <property type="component" value="Unassembled WGS sequence"/>
</dbReference>
<evidence type="ECO:0000256" key="5">
    <source>
        <dbReference type="ARBA" id="ARBA00023027"/>
    </source>
</evidence>
<protein>
    <submittedName>
        <fullName evidence="6">NADH kinase</fullName>
    </submittedName>
</protein>
<reference evidence="6 7" key="1">
    <citation type="journal article" date="2022" name="Nat. Plants">
        <title>Genomes of leafy and leafless Platanthera orchids illuminate the evolution of mycoheterotrophy.</title>
        <authorList>
            <person name="Li M.H."/>
            <person name="Liu K.W."/>
            <person name="Li Z."/>
            <person name="Lu H.C."/>
            <person name="Ye Q.L."/>
            <person name="Zhang D."/>
            <person name="Wang J.Y."/>
            <person name="Li Y.F."/>
            <person name="Zhong Z.M."/>
            <person name="Liu X."/>
            <person name="Yu X."/>
            <person name="Liu D.K."/>
            <person name="Tu X.D."/>
            <person name="Liu B."/>
            <person name="Hao Y."/>
            <person name="Liao X.Y."/>
            <person name="Jiang Y.T."/>
            <person name="Sun W.H."/>
            <person name="Chen J."/>
            <person name="Chen Y.Q."/>
            <person name="Ai Y."/>
            <person name="Zhai J.W."/>
            <person name="Wu S.S."/>
            <person name="Zhou Z."/>
            <person name="Hsiao Y.Y."/>
            <person name="Wu W.L."/>
            <person name="Chen Y.Y."/>
            <person name="Lin Y.F."/>
            <person name="Hsu J.L."/>
            <person name="Li C.Y."/>
            <person name="Wang Z.W."/>
            <person name="Zhao X."/>
            <person name="Zhong W.Y."/>
            <person name="Ma X.K."/>
            <person name="Ma L."/>
            <person name="Huang J."/>
            <person name="Chen G.Z."/>
            <person name="Huang M.Z."/>
            <person name="Huang L."/>
            <person name="Peng D.H."/>
            <person name="Luo Y.B."/>
            <person name="Zou S.Q."/>
            <person name="Chen S.P."/>
            <person name="Lan S."/>
            <person name="Tsai W.C."/>
            <person name="Van de Peer Y."/>
            <person name="Liu Z.J."/>
        </authorList>
    </citation>
    <scope>NUCLEOTIDE SEQUENCE [LARGE SCALE GENOMIC DNA]</scope>
    <source>
        <strain evidence="6">Lor288</strain>
    </source>
</reference>
<keyword evidence="4" id="KW-0521">NADP</keyword>
<dbReference type="Pfam" id="PF01513">
    <property type="entry name" value="NAD_kinase"/>
    <property type="match status" value="1"/>
</dbReference>
<dbReference type="InterPro" id="IPR002504">
    <property type="entry name" value="NADK"/>
</dbReference>
<evidence type="ECO:0000256" key="3">
    <source>
        <dbReference type="ARBA" id="ARBA00022777"/>
    </source>
</evidence>
<dbReference type="InterPro" id="IPR017438">
    <property type="entry name" value="ATP-NAD_kinase_N"/>
</dbReference>
<evidence type="ECO:0000256" key="2">
    <source>
        <dbReference type="ARBA" id="ARBA00022679"/>
    </source>
</evidence>
<keyword evidence="3 6" id="KW-0418">Kinase</keyword>
<dbReference type="Gene3D" id="3.40.50.10330">
    <property type="entry name" value="Probable inorganic polyphosphate/atp-NAD kinase, domain 1"/>
    <property type="match status" value="1"/>
</dbReference>
<evidence type="ECO:0000313" key="7">
    <source>
        <dbReference type="Proteomes" id="UP001412067"/>
    </source>
</evidence>
<dbReference type="PANTHER" id="PTHR20275:SF28">
    <property type="entry name" value="NADH KINASE"/>
    <property type="match status" value="1"/>
</dbReference>
<gene>
    <name evidence="6" type="ORF">KSP40_PGU012677</name>
</gene>
<evidence type="ECO:0000256" key="4">
    <source>
        <dbReference type="ARBA" id="ARBA00022857"/>
    </source>
</evidence>
<proteinExistence type="inferred from homology"/>
<evidence type="ECO:0000256" key="1">
    <source>
        <dbReference type="ARBA" id="ARBA00010995"/>
    </source>
</evidence>